<dbReference type="Pfam" id="PF00300">
    <property type="entry name" value="His_Phos_1"/>
    <property type="match status" value="1"/>
</dbReference>
<evidence type="ECO:0000313" key="3">
    <source>
        <dbReference type="Proteomes" id="UP000646827"/>
    </source>
</evidence>
<dbReference type="OrthoDB" id="433124at2759"/>
<accession>A0A8H7SA86</accession>
<dbReference type="Gene3D" id="3.40.50.1240">
    <property type="entry name" value="Phosphoglycerate mutase-like"/>
    <property type="match status" value="1"/>
</dbReference>
<name>A0A8H7SA86_9FUNG</name>
<dbReference type="AlphaFoldDB" id="A0A8H7SA86"/>
<dbReference type="EMBL" id="JAEPRB010000025">
    <property type="protein sequence ID" value="KAG2225632.1"/>
    <property type="molecule type" value="Genomic_DNA"/>
</dbReference>
<dbReference type="InterPro" id="IPR029033">
    <property type="entry name" value="His_PPase_superfam"/>
</dbReference>
<dbReference type="PANTHER" id="PTHR16469:SF27">
    <property type="entry name" value="UBIQUITIN-ASSOCIATED AND SH3 DOMAIN-CONTAINING BA-RELATED"/>
    <property type="match status" value="1"/>
</dbReference>
<proteinExistence type="predicted"/>
<dbReference type="CDD" id="cd07067">
    <property type="entry name" value="HP_PGM_like"/>
    <property type="match status" value="1"/>
</dbReference>
<feature type="compositionally biased region" description="Low complexity" evidence="1">
    <location>
        <begin position="243"/>
        <end position="252"/>
    </location>
</feature>
<dbReference type="InterPro" id="IPR013078">
    <property type="entry name" value="His_Pase_superF_clade-1"/>
</dbReference>
<feature type="region of interest" description="Disordered" evidence="1">
    <location>
        <begin position="242"/>
        <end position="268"/>
    </location>
</feature>
<feature type="region of interest" description="Disordered" evidence="1">
    <location>
        <begin position="1"/>
        <end position="24"/>
    </location>
</feature>
<organism evidence="2 3">
    <name type="scientific">Circinella minor</name>
    <dbReference type="NCBI Taxonomy" id="1195481"/>
    <lineage>
        <taxon>Eukaryota</taxon>
        <taxon>Fungi</taxon>
        <taxon>Fungi incertae sedis</taxon>
        <taxon>Mucoromycota</taxon>
        <taxon>Mucoromycotina</taxon>
        <taxon>Mucoromycetes</taxon>
        <taxon>Mucorales</taxon>
        <taxon>Lichtheimiaceae</taxon>
        <taxon>Circinella</taxon>
    </lineage>
</organism>
<protein>
    <recommendedName>
        <fullName evidence="4">Phosphoglycerate mutase</fullName>
    </recommendedName>
</protein>
<keyword evidence="3" id="KW-1185">Reference proteome</keyword>
<comment type="caution">
    <text evidence="2">The sequence shown here is derived from an EMBL/GenBank/DDBJ whole genome shotgun (WGS) entry which is preliminary data.</text>
</comment>
<evidence type="ECO:0008006" key="4">
    <source>
        <dbReference type="Google" id="ProtNLM"/>
    </source>
</evidence>
<dbReference type="SUPFAM" id="SSF53254">
    <property type="entry name" value="Phosphoglycerate mutase-like"/>
    <property type="match status" value="1"/>
</dbReference>
<evidence type="ECO:0000256" key="1">
    <source>
        <dbReference type="SAM" id="MobiDB-lite"/>
    </source>
</evidence>
<evidence type="ECO:0000313" key="2">
    <source>
        <dbReference type="EMBL" id="KAG2225632.1"/>
    </source>
</evidence>
<dbReference type="InterPro" id="IPR051710">
    <property type="entry name" value="Phosphatase_SH3-domain"/>
</dbReference>
<dbReference type="Proteomes" id="UP000646827">
    <property type="component" value="Unassembled WGS sequence"/>
</dbReference>
<dbReference type="PANTHER" id="PTHR16469">
    <property type="entry name" value="UBIQUITIN-ASSOCIATED AND SH3 DOMAIN-CONTAINING BA-RELATED"/>
    <property type="match status" value="1"/>
</dbReference>
<gene>
    <name evidence="2" type="ORF">INT45_012104</name>
</gene>
<reference evidence="2 3" key="1">
    <citation type="submission" date="2020-12" db="EMBL/GenBank/DDBJ databases">
        <title>Metabolic potential, ecology and presence of endohyphal bacteria is reflected in genomic diversity of Mucoromycotina.</title>
        <authorList>
            <person name="Muszewska A."/>
            <person name="Okrasinska A."/>
            <person name="Steczkiewicz K."/>
            <person name="Drgas O."/>
            <person name="Orlowska M."/>
            <person name="Perlinska-Lenart U."/>
            <person name="Aleksandrzak-Piekarczyk T."/>
            <person name="Szatraj K."/>
            <person name="Zielenkiewicz U."/>
            <person name="Pilsyk S."/>
            <person name="Malc E."/>
            <person name="Mieczkowski P."/>
            <person name="Kruszewska J.S."/>
            <person name="Biernat P."/>
            <person name="Pawlowska J."/>
        </authorList>
    </citation>
    <scope>NUCLEOTIDE SEQUENCE [LARGE SCALE GENOMIC DNA]</scope>
    <source>
        <strain evidence="2 3">CBS 142.35</strain>
    </source>
</reference>
<sequence>MWQPDPSHGLWDPPLSPAGHEQAEKTGKRLVELLEEKGVDMATTNVLIYTSPFQRCIDTSLGIARHLPNTILRLELGLGEWMCERFFENDLAPASRLLARQQETLARKQAEAFSSIAKNNNNINKSGNTATKITLLPWVDYGYQALRTEFDFPEHYGDMLQRFDETRLHCMATAATTTTTQPFSKNNKNDNSNSNSGISNMVVLFITHAVGVNALLDGFRNQLTRPIETGYCSISRVTRVHPSKSTPFLTSPLTPPPPLPSPKEEKDSDDFHNAIIRNEWTVDLLASDIHIVDSND</sequence>